<dbReference type="AlphaFoldDB" id="A0A7X0D323"/>
<gene>
    <name evidence="2" type="ORF">HNQ72_005521</name>
</gene>
<dbReference type="EMBL" id="JACHEG010000010">
    <property type="protein sequence ID" value="MBB6165673.1"/>
    <property type="molecule type" value="Genomic_DNA"/>
</dbReference>
<evidence type="ECO:0008006" key="4">
    <source>
        <dbReference type="Google" id="ProtNLM"/>
    </source>
</evidence>
<keyword evidence="3" id="KW-1185">Reference proteome</keyword>
<comment type="caution">
    <text evidence="2">The sequence shown here is derived from an EMBL/GenBank/DDBJ whole genome shotgun (WGS) entry which is preliminary data.</text>
</comment>
<evidence type="ECO:0000313" key="3">
    <source>
        <dbReference type="Proteomes" id="UP000547879"/>
    </source>
</evidence>
<protein>
    <recommendedName>
        <fullName evidence="4">Lipoprotein</fullName>
    </recommendedName>
</protein>
<dbReference type="Proteomes" id="UP000547879">
    <property type="component" value="Unassembled WGS sequence"/>
</dbReference>
<sequence>MQNLRTLFLVSTFTSSLAGCASTIPPQRPLPPAPYAYLSLAACRHHGATIVDCQLEYGTDFVRHRLGSVQQIGREYASGDDHRYQVSSCFPAPRIQKELPNYVCEIYGARSGADAGSVLVKGGAAVRLSKIFGDQEQVRYRWTADRWSRVGD</sequence>
<reference evidence="2 3" key="1">
    <citation type="submission" date="2020-08" db="EMBL/GenBank/DDBJ databases">
        <title>Genomic Encyclopedia of Type Strains, Phase IV (KMG-IV): sequencing the most valuable type-strain genomes for metagenomic binning, comparative biology and taxonomic classification.</title>
        <authorList>
            <person name="Goeker M."/>
        </authorList>
    </citation>
    <scope>NUCLEOTIDE SEQUENCE [LARGE SCALE GENOMIC DNA]</scope>
    <source>
        <strain evidence="2 3">DSM 100734</strain>
    </source>
</reference>
<name>A0A7X0D323_9HYPH</name>
<proteinExistence type="predicted"/>
<feature type="chain" id="PRO_5030943777" description="Lipoprotein" evidence="1">
    <location>
        <begin position="19"/>
        <end position="152"/>
    </location>
</feature>
<organism evidence="2 3">
    <name type="scientific">Rhizobium wenxiniae</name>
    <dbReference type="NCBI Taxonomy" id="1737357"/>
    <lineage>
        <taxon>Bacteria</taxon>
        <taxon>Pseudomonadati</taxon>
        <taxon>Pseudomonadota</taxon>
        <taxon>Alphaproteobacteria</taxon>
        <taxon>Hyphomicrobiales</taxon>
        <taxon>Rhizobiaceae</taxon>
        <taxon>Rhizobium/Agrobacterium group</taxon>
        <taxon>Rhizobium</taxon>
    </lineage>
</organism>
<dbReference type="PROSITE" id="PS51257">
    <property type="entry name" value="PROKAR_LIPOPROTEIN"/>
    <property type="match status" value="1"/>
</dbReference>
<accession>A0A7X0D323</accession>
<keyword evidence="1" id="KW-0732">Signal</keyword>
<evidence type="ECO:0000256" key="1">
    <source>
        <dbReference type="SAM" id="SignalP"/>
    </source>
</evidence>
<dbReference type="RefSeq" id="WP_183997104.1">
    <property type="nucleotide sequence ID" value="NZ_BMHW01000011.1"/>
</dbReference>
<feature type="signal peptide" evidence="1">
    <location>
        <begin position="1"/>
        <end position="18"/>
    </location>
</feature>
<evidence type="ECO:0000313" key="2">
    <source>
        <dbReference type="EMBL" id="MBB6165673.1"/>
    </source>
</evidence>